<accession>A0A4S2KRD2</accession>
<feature type="compositionally biased region" description="Polar residues" evidence="1">
    <location>
        <begin position="74"/>
        <end position="84"/>
    </location>
</feature>
<evidence type="ECO:0000313" key="3">
    <source>
        <dbReference type="Proteomes" id="UP000310200"/>
    </source>
</evidence>
<dbReference type="Proteomes" id="UP000310200">
    <property type="component" value="Unassembled WGS sequence"/>
</dbReference>
<feature type="compositionally biased region" description="Basic and acidic residues" evidence="1">
    <location>
        <begin position="39"/>
        <end position="53"/>
    </location>
</feature>
<proteinExistence type="predicted"/>
<organism evidence="2 3">
    <name type="scientific">Temnothorax longispinosus</name>
    <dbReference type="NCBI Taxonomy" id="300112"/>
    <lineage>
        <taxon>Eukaryota</taxon>
        <taxon>Metazoa</taxon>
        <taxon>Ecdysozoa</taxon>
        <taxon>Arthropoda</taxon>
        <taxon>Hexapoda</taxon>
        <taxon>Insecta</taxon>
        <taxon>Pterygota</taxon>
        <taxon>Neoptera</taxon>
        <taxon>Endopterygota</taxon>
        <taxon>Hymenoptera</taxon>
        <taxon>Apocrita</taxon>
        <taxon>Aculeata</taxon>
        <taxon>Formicoidea</taxon>
        <taxon>Formicidae</taxon>
        <taxon>Myrmicinae</taxon>
        <taxon>Temnothorax</taxon>
    </lineage>
</organism>
<feature type="region of interest" description="Disordered" evidence="1">
    <location>
        <begin position="164"/>
        <end position="240"/>
    </location>
</feature>
<dbReference type="EMBL" id="QBLH01001911">
    <property type="protein sequence ID" value="TGZ50639.1"/>
    <property type="molecule type" value="Genomic_DNA"/>
</dbReference>
<gene>
    <name evidence="2" type="ORF">DBV15_10439</name>
</gene>
<feature type="compositionally biased region" description="Basic and acidic residues" evidence="1">
    <location>
        <begin position="60"/>
        <end position="73"/>
    </location>
</feature>
<sequence length="240" mass="26432">MKEEEAMLGRQERGGPAAKKDALLQLGKREKLPERRKREREEGEGKNERDGRAKNRQRPGRKEGAENEGELRSVSESPEASWSALSRWISSGQHRSLSFSLSPPFPAPDSPFDHLSHWDTKVERTKLAAISSRFRARSGTTVPLPHHFTVVGCRVPRVYPRGHLLAHNDRDEREKKKGEDGRLSSSPTSRDPAPSPAGQPKRLAQGRRYVGTITSPAFACIARGGAAPPPSPPPPPPPSS</sequence>
<dbReference type="AlphaFoldDB" id="A0A4S2KRD2"/>
<evidence type="ECO:0000256" key="1">
    <source>
        <dbReference type="SAM" id="MobiDB-lite"/>
    </source>
</evidence>
<feature type="compositionally biased region" description="Basic and acidic residues" evidence="1">
    <location>
        <begin position="166"/>
        <end position="182"/>
    </location>
</feature>
<feature type="compositionally biased region" description="Pro residues" evidence="1">
    <location>
        <begin position="227"/>
        <end position="240"/>
    </location>
</feature>
<name>A0A4S2KRD2_9HYME</name>
<protein>
    <submittedName>
        <fullName evidence="2">Uncharacterized protein</fullName>
    </submittedName>
</protein>
<evidence type="ECO:0000313" key="2">
    <source>
        <dbReference type="EMBL" id="TGZ50639.1"/>
    </source>
</evidence>
<feature type="compositionally biased region" description="Basic and acidic residues" evidence="1">
    <location>
        <begin position="1"/>
        <end position="33"/>
    </location>
</feature>
<feature type="region of interest" description="Disordered" evidence="1">
    <location>
        <begin position="1"/>
        <end position="84"/>
    </location>
</feature>
<keyword evidence="3" id="KW-1185">Reference proteome</keyword>
<reference evidence="2 3" key="1">
    <citation type="journal article" date="2019" name="Philos. Trans. R. Soc. Lond., B, Biol. Sci.">
        <title>Ant behaviour and brain gene expression of defending hosts depend on the ecological success of the intruding social parasite.</title>
        <authorList>
            <person name="Kaur R."/>
            <person name="Stoldt M."/>
            <person name="Jongepier E."/>
            <person name="Feldmeyer B."/>
            <person name="Menzel F."/>
            <person name="Bornberg-Bauer E."/>
            <person name="Foitzik S."/>
        </authorList>
    </citation>
    <scope>NUCLEOTIDE SEQUENCE [LARGE SCALE GENOMIC DNA]</scope>
    <source>
        <tissue evidence="2">Whole body</tissue>
    </source>
</reference>
<comment type="caution">
    <text evidence="2">The sequence shown here is derived from an EMBL/GenBank/DDBJ whole genome shotgun (WGS) entry which is preliminary data.</text>
</comment>